<feature type="compositionally biased region" description="Acidic residues" evidence="27">
    <location>
        <begin position="54"/>
        <end position="70"/>
    </location>
</feature>
<evidence type="ECO:0000256" key="8">
    <source>
        <dbReference type="ARBA" id="ARBA00022640"/>
    </source>
</evidence>
<dbReference type="InterPro" id="IPR001412">
    <property type="entry name" value="aa-tRNA-synth_I_CS"/>
</dbReference>
<comment type="subcellular location">
    <subcellularLocation>
        <location evidence="2">Mitochondrion</location>
    </subcellularLocation>
    <subcellularLocation>
        <location evidence="23">Plastid</location>
        <location evidence="23">Chloroplast outer membrane</location>
        <topology evidence="23">Single-pass membrane protein</topology>
    </subcellularLocation>
</comment>
<dbReference type="EC" id="6.1.1.5" evidence="4"/>
<keyword evidence="14" id="KW-0862">Zinc</keyword>
<dbReference type="InterPro" id="IPR009008">
    <property type="entry name" value="Val/Leu/Ile-tRNA-synth_edit"/>
</dbReference>
<dbReference type="SUPFAM" id="SSF47323">
    <property type="entry name" value="Anticodon-binding domain of a subclass of class I aminoacyl-tRNA synthetases"/>
    <property type="match status" value="1"/>
</dbReference>
<evidence type="ECO:0000256" key="22">
    <source>
        <dbReference type="ARBA" id="ARBA00023146"/>
    </source>
</evidence>
<keyword evidence="18" id="KW-0653">Protein transport</keyword>
<dbReference type="InterPro" id="IPR050081">
    <property type="entry name" value="Ile-tRNA_ligase"/>
</dbReference>
<dbReference type="SUPFAM" id="SSF52540">
    <property type="entry name" value="P-loop containing nucleoside triphosphate hydrolases"/>
    <property type="match status" value="1"/>
</dbReference>
<dbReference type="GO" id="GO:0015031">
    <property type="term" value="P:protein transport"/>
    <property type="evidence" value="ECO:0007669"/>
    <property type="project" value="UniProtKB-KW"/>
</dbReference>
<evidence type="ECO:0000256" key="23">
    <source>
        <dbReference type="ARBA" id="ARBA00023766"/>
    </source>
</evidence>
<dbReference type="PROSITE" id="PS00178">
    <property type="entry name" value="AA_TRNA_LIGASE_I"/>
    <property type="match status" value="1"/>
</dbReference>
<keyword evidence="20" id="KW-0342">GTP-binding</keyword>
<dbReference type="GO" id="GO:0003924">
    <property type="term" value="F:GTPase activity"/>
    <property type="evidence" value="ECO:0007669"/>
    <property type="project" value="InterPro"/>
</dbReference>
<keyword evidence="6" id="KW-0150">Chloroplast</keyword>
<dbReference type="Pfam" id="PF06827">
    <property type="entry name" value="zf-FPG_IleRS"/>
    <property type="match status" value="1"/>
</dbReference>
<dbReference type="InterPro" id="IPR009080">
    <property type="entry name" value="tRNAsynth_Ia_anticodon-bd"/>
</dbReference>
<gene>
    <name evidence="29" type="ORF">WN944_025474</name>
</gene>
<dbReference type="GO" id="GO:0006428">
    <property type="term" value="P:isoleucyl-tRNA aminoacylation"/>
    <property type="evidence" value="ECO:0007669"/>
    <property type="project" value="InterPro"/>
</dbReference>
<keyword evidence="11" id="KW-0547">Nucleotide-binding</keyword>
<dbReference type="InterPro" id="IPR023585">
    <property type="entry name" value="Ile-tRNA-ligase_type1"/>
</dbReference>
<evidence type="ECO:0000256" key="5">
    <source>
        <dbReference type="ARBA" id="ARBA00022448"/>
    </source>
</evidence>
<evidence type="ECO:0000256" key="9">
    <source>
        <dbReference type="ARBA" id="ARBA00022692"/>
    </source>
</evidence>
<dbReference type="GO" id="GO:0009707">
    <property type="term" value="C:chloroplast outer membrane"/>
    <property type="evidence" value="ECO:0007669"/>
    <property type="project" value="UniProtKB-SubCell"/>
</dbReference>
<evidence type="ECO:0000256" key="17">
    <source>
        <dbReference type="ARBA" id="ARBA00022917"/>
    </source>
</evidence>
<evidence type="ECO:0000256" key="24">
    <source>
        <dbReference type="ARBA" id="ARBA00023775"/>
    </source>
</evidence>
<dbReference type="Gene3D" id="3.40.50.620">
    <property type="entry name" value="HUPs"/>
    <property type="match status" value="2"/>
</dbReference>
<dbReference type="Pfam" id="PF00133">
    <property type="entry name" value="tRNA-synt_1"/>
    <property type="match status" value="1"/>
</dbReference>
<dbReference type="CDD" id="cd00818">
    <property type="entry name" value="IleRS_core"/>
    <property type="match status" value="1"/>
</dbReference>
<keyword evidence="13" id="KW-1002">Plastid outer membrane</keyword>
<evidence type="ECO:0000256" key="15">
    <source>
        <dbReference type="ARBA" id="ARBA00022840"/>
    </source>
</evidence>
<accession>A0AAP0QCA2</accession>
<dbReference type="GO" id="GO:0000049">
    <property type="term" value="F:tRNA binding"/>
    <property type="evidence" value="ECO:0007669"/>
    <property type="project" value="InterPro"/>
</dbReference>
<dbReference type="GO" id="GO:0009791">
    <property type="term" value="P:post-embryonic development"/>
    <property type="evidence" value="ECO:0007669"/>
    <property type="project" value="UniProtKB-ARBA"/>
</dbReference>
<proteinExistence type="inferred from homology"/>
<keyword evidence="9" id="KW-0812">Transmembrane</keyword>
<feature type="region of interest" description="Disordered" evidence="27">
    <location>
        <begin position="89"/>
        <end position="108"/>
    </location>
</feature>
<evidence type="ECO:0000256" key="2">
    <source>
        <dbReference type="ARBA" id="ARBA00004173"/>
    </source>
</evidence>
<dbReference type="Gene3D" id="1.10.730.20">
    <property type="match status" value="1"/>
</dbReference>
<dbReference type="GO" id="GO:0005525">
    <property type="term" value="F:GTP binding"/>
    <property type="evidence" value="ECO:0007669"/>
    <property type="project" value="UniProtKB-KW"/>
</dbReference>
<dbReference type="HAMAP" id="MF_02002">
    <property type="entry name" value="Ile_tRNA_synth_type1"/>
    <property type="match status" value="1"/>
</dbReference>
<evidence type="ECO:0000256" key="14">
    <source>
        <dbReference type="ARBA" id="ARBA00022833"/>
    </source>
</evidence>
<evidence type="ECO:0000256" key="19">
    <source>
        <dbReference type="ARBA" id="ARBA00022989"/>
    </source>
</evidence>
<dbReference type="NCBIfam" id="TIGR00993">
    <property type="entry name" value="3a0901s04IAP86"/>
    <property type="match status" value="1"/>
</dbReference>
<evidence type="ECO:0000256" key="10">
    <source>
        <dbReference type="ARBA" id="ARBA00022723"/>
    </source>
</evidence>
<evidence type="ECO:0000256" key="1">
    <source>
        <dbReference type="ARBA" id="ARBA00001946"/>
    </source>
</evidence>
<dbReference type="InterPro" id="IPR005690">
    <property type="entry name" value="Toc86_159"/>
</dbReference>
<comment type="similarity">
    <text evidence="3">Belongs to the class-I aminoacyl-tRNA synthetase family.</text>
</comment>
<dbReference type="InterPro" id="IPR033708">
    <property type="entry name" value="Anticodon_Ile_BEm"/>
</dbReference>
<name>A0AAP0QCA2_9ROSI</name>
<evidence type="ECO:0000259" key="28">
    <source>
        <dbReference type="PROSITE" id="PS51720"/>
    </source>
</evidence>
<keyword evidence="10" id="KW-0479">Metal-binding</keyword>
<evidence type="ECO:0000313" key="30">
    <source>
        <dbReference type="Proteomes" id="UP001428341"/>
    </source>
</evidence>
<keyword evidence="7" id="KW-0436">Ligase</keyword>
<dbReference type="GO" id="GO:0048608">
    <property type="term" value="P:reproductive structure development"/>
    <property type="evidence" value="ECO:0007669"/>
    <property type="project" value="UniProtKB-ARBA"/>
</dbReference>
<evidence type="ECO:0000256" key="26">
    <source>
        <dbReference type="ARBA" id="ARBA00048359"/>
    </source>
</evidence>
<dbReference type="PROSITE" id="PS51720">
    <property type="entry name" value="G_AIG1"/>
    <property type="match status" value="1"/>
</dbReference>
<dbReference type="Gene3D" id="3.90.740.10">
    <property type="entry name" value="Valyl/Leucyl/Isoleucyl-tRNA synthetase, editing domain"/>
    <property type="match status" value="1"/>
</dbReference>
<comment type="catalytic activity">
    <reaction evidence="26">
        <text>tRNA(Ile) + L-isoleucine + ATP = L-isoleucyl-tRNA(Ile) + AMP + diphosphate</text>
        <dbReference type="Rhea" id="RHEA:11060"/>
        <dbReference type="Rhea" id="RHEA-COMP:9666"/>
        <dbReference type="Rhea" id="RHEA-COMP:9695"/>
        <dbReference type="ChEBI" id="CHEBI:30616"/>
        <dbReference type="ChEBI" id="CHEBI:33019"/>
        <dbReference type="ChEBI" id="CHEBI:58045"/>
        <dbReference type="ChEBI" id="CHEBI:78442"/>
        <dbReference type="ChEBI" id="CHEBI:78528"/>
        <dbReference type="ChEBI" id="CHEBI:456215"/>
        <dbReference type="EC" id="6.1.1.5"/>
    </reaction>
</comment>
<evidence type="ECO:0000256" key="18">
    <source>
        <dbReference type="ARBA" id="ARBA00022927"/>
    </source>
</evidence>
<dbReference type="EMBL" id="JBCGBO010000024">
    <property type="protein sequence ID" value="KAK9182331.1"/>
    <property type="molecule type" value="Genomic_DNA"/>
</dbReference>
<dbReference type="CDD" id="cd07960">
    <property type="entry name" value="Anticodon_Ia_Ile_BEm"/>
    <property type="match status" value="1"/>
</dbReference>
<keyword evidence="19" id="KW-1133">Transmembrane helix</keyword>
<evidence type="ECO:0000256" key="6">
    <source>
        <dbReference type="ARBA" id="ARBA00022528"/>
    </source>
</evidence>
<dbReference type="InterPro" id="IPR027417">
    <property type="entry name" value="P-loop_NTPase"/>
</dbReference>
<dbReference type="FunFam" id="3.40.50.620:FF:000111">
    <property type="entry name" value="Mitochondrial isoleucyl-tRNA synthetase"/>
    <property type="match status" value="1"/>
</dbReference>
<evidence type="ECO:0000256" key="16">
    <source>
        <dbReference type="ARBA" id="ARBA00022842"/>
    </source>
</evidence>
<keyword evidence="12" id="KW-0378">Hydrolase</keyword>
<keyword evidence="5" id="KW-0813">Transport</keyword>
<dbReference type="Pfam" id="PF04548">
    <property type="entry name" value="AIG1"/>
    <property type="match status" value="1"/>
</dbReference>
<dbReference type="PRINTS" id="PR00984">
    <property type="entry name" value="TRNASYNTHILE"/>
</dbReference>
<dbReference type="GO" id="GO:0004822">
    <property type="term" value="F:isoleucine-tRNA ligase activity"/>
    <property type="evidence" value="ECO:0007669"/>
    <property type="project" value="UniProtKB-EC"/>
</dbReference>
<dbReference type="InterPro" id="IPR013155">
    <property type="entry name" value="M/V/L/I-tRNA-synth_anticd-bd"/>
</dbReference>
<comment type="caution">
    <text evidence="29">The sequence shown here is derived from an EMBL/GenBank/DDBJ whole genome shotgun (WGS) entry which is preliminary data.</text>
</comment>
<dbReference type="InterPro" id="IPR014729">
    <property type="entry name" value="Rossmann-like_a/b/a_fold"/>
</dbReference>
<dbReference type="FunFam" id="1.10.730.20:FF:000001">
    <property type="entry name" value="Isoleucine--tRNA ligase"/>
    <property type="match status" value="1"/>
</dbReference>
<dbReference type="Gene3D" id="1.10.10.830">
    <property type="entry name" value="Ile-tRNA synthetase CP2 domain-like"/>
    <property type="match status" value="1"/>
</dbReference>
<keyword evidence="21" id="KW-0472">Membrane</keyword>
<dbReference type="GO" id="GO:0005524">
    <property type="term" value="F:ATP binding"/>
    <property type="evidence" value="ECO:0007669"/>
    <property type="project" value="UniProtKB-KW"/>
</dbReference>
<evidence type="ECO:0000256" key="25">
    <source>
        <dbReference type="ARBA" id="ARBA00032665"/>
    </source>
</evidence>
<feature type="region of interest" description="Disordered" evidence="27">
    <location>
        <begin position="257"/>
        <end position="341"/>
    </location>
</feature>
<feature type="compositionally biased region" description="Low complexity" evidence="27">
    <location>
        <begin position="40"/>
        <end position="53"/>
    </location>
</feature>
<dbReference type="PANTHER" id="PTHR42765:SF1">
    <property type="entry name" value="ISOLEUCINE--TRNA LIGASE, MITOCHONDRIAL"/>
    <property type="match status" value="1"/>
</dbReference>
<evidence type="ECO:0000256" key="27">
    <source>
        <dbReference type="SAM" id="MobiDB-lite"/>
    </source>
</evidence>
<dbReference type="InterPro" id="IPR002300">
    <property type="entry name" value="aa-tRNA-synth_Ia"/>
</dbReference>
<feature type="region of interest" description="Disordered" evidence="27">
    <location>
        <begin position="123"/>
        <end position="152"/>
    </location>
</feature>
<dbReference type="NCBIfam" id="TIGR00392">
    <property type="entry name" value="ileS"/>
    <property type="match status" value="1"/>
</dbReference>
<dbReference type="InterPro" id="IPR010663">
    <property type="entry name" value="Znf_FPG/IleRS"/>
</dbReference>
<dbReference type="FunFam" id="3.90.740.10:FF:000013">
    <property type="entry name" value="Isoleucine--tRNA ligase, chloroplastic/mitochondrial"/>
    <property type="match status" value="1"/>
</dbReference>
<keyword evidence="30" id="KW-1185">Reference proteome</keyword>
<evidence type="ECO:0000256" key="20">
    <source>
        <dbReference type="ARBA" id="ARBA00023134"/>
    </source>
</evidence>
<organism evidence="29 30">
    <name type="scientific">Citrus x changshan-huyou</name>
    <dbReference type="NCBI Taxonomy" id="2935761"/>
    <lineage>
        <taxon>Eukaryota</taxon>
        <taxon>Viridiplantae</taxon>
        <taxon>Streptophyta</taxon>
        <taxon>Embryophyta</taxon>
        <taxon>Tracheophyta</taxon>
        <taxon>Spermatophyta</taxon>
        <taxon>Magnoliopsida</taxon>
        <taxon>eudicotyledons</taxon>
        <taxon>Gunneridae</taxon>
        <taxon>Pentapetalae</taxon>
        <taxon>rosids</taxon>
        <taxon>malvids</taxon>
        <taxon>Sapindales</taxon>
        <taxon>Rutaceae</taxon>
        <taxon>Aurantioideae</taxon>
        <taxon>Citrus</taxon>
    </lineage>
</organism>
<dbReference type="GO" id="GO:0045036">
    <property type="term" value="P:protein targeting to chloroplast"/>
    <property type="evidence" value="ECO:0007669"/>
    <property type="project" value="InterPro"/>
</dbReference>
<dbReference type="PANTHER" id="PTHR42765">
    <property type="entry name" value="SOLEUCYL-TRNA SYNTHETASE"/>
    <property type="match status" value="1"/>
</dbReference>
<dbReference type="FunFam" id="3.40.50.300:FF:000413">
    <property type="entry name" value="Translocase of chloroplast 120, chloroplastic"/>
    <property type="match status" value="1"/>
</dbReference>
<keyword evidence="15" id="KW-0067">ATP-binding</keyword>
<evidence type="ECO:0000313" key="29">
    <source>
        <dbReference type="EMBL" id="KAK9182331.1"/>
    </source>
</evidence>
<protein>
    <recommendedName>
        <fullName evidence="4">isoleucine--tRNA ligase</fullName>
        <ecNumber evidence="4">6.1.1.5</ecNumber>
    </recommendedName>
    <alternativeName>
        <fullName evidence="25">Isoleucyl-tRNA synthetase</fullName>
    </alternativeName>
</protein>
<feature type="compositionally biased region" description="Acidic residues" evidence="27">
    <location>
        <begin position="985"/>
        <end position="996"/>
    </location>
</feature>
<keyword evidence="16" id="KW-0460">Magnesium</keyword>
<keyword evidence="17" id="KW-0648">Protein biosynthesis</keyword>
<dbReference type="GO" id="GO:0046872">
    <property type="term" value="F:metal ion binding"/>
    <property type="evidence" value="ECO:0007669"/>
    <property type="project" value="UniProtKB-KW"/>
</dbReference>
<keyword evidence="8" id="KW-0934">Plastid</keyword>
<dbReference type="FunFam" id="1.10.10.830:FF:000003">
    <property type="entry name" value="Isoleucine--tRNA ligase, chloroplastic/mitochondrial"/>
    <property type="match status" value="1"/>
</dbReference>
<dbReference type="Gene3D" id="3.40.50.300">
    <property type="entry name" value="P-loop containing nucleotide triphosphate hydrolases"/>
    <property type="match status" value="1"/>
</dbReference>
<dbReference type="SUPFAM" id="SSF52374">
    <property type="entry name" value="Nucleotidylyl transferase"/>
    <property type="match status" value="1"/>
</dbReference>
<feature type="region of interest" description="Disordered" evidence="27">
    <location>
        <begin position="1"/>
        <end position="74"/>
    </location>
</feature>
<feature type="domain" description="AIG1-type G" evidence="28">
    <location>
        <begin position="635"/>
        <end position="869"/>
    </location>
</feature>
<dbReference type="InterPro" id="IPR002301">
    <property type="entry name" value="Ile-tRNA-ligase"/>
</dbReference>
<feature type="region of interest" description="Disordered" evidence="27">
    <location>
        <begin position="977"/>
        <end position="1007"/>
    </location>
</feature>
<dbReference type="GO" id="GO:0005739">
    <property type="term" value="C:mitochondrion"/>
    <property type="evidence" value="ECO:0007669"/>
    <property type="project" value="UniProtKB-SubCell"/>
</dbReference>
<dbReference type="InterPro" id="IPR024283">
    <property type="entry name" value="TOC159_MAD"/>
</dbReference>
<dbReference type="GO" id="GO:0032543">
    <property type="term" value="P:mitochondrial translation"/>
    <property type="evidence" value="ECO:0007669"/>
    <property type="project" value="TreeGrafter"/>
</dbReference>
<sequence>MDSSTGAVFIRAPLTIDDDDDDDNSSISESNGHRVVVSDSGYGSYSSISSISGEEFETASERPDPDEEIVEGSGAVDKYRVARPFVADPDEEFSQKSIGSDEYDGPVVDQNVKPIAQLSIDDDGFEFDDLSGGEEGLVSEGEDGGGVSPVVKVPDIGRVDSALRVKVMESEGEEDEPFSESMSPEKFVDSSVSSKFIGVGDVSVSSSAESIAVNGFAEDSVSAELVEDKGDGVTAESHNESFVDRKGDVFKFVENSIEQGPELRNSVPEKIESEDQDRTQEHSGELSHFEELMVEVEGVNAEEPSDSQNNPRSSFDDSGGVSLDQDSGNDNLESKTEPEIDSGVHLYDPLVFISAESADGTMKGKKIQAVDSHSLEPNSSLQNGDLLGTVEGDGLEDAESSASRFLKSETETDDVIERAEGRQKGLLSNEDIEELIFGSSRTTRQITHGLEERLASSSITESEDFQGHSQRIDGEIVTESDDEPDAKMSGEGNELFDSATLIALLKSATGAASDGGGLPSNRADGSNVFTYQHHAGSGSLFPSLSPGPSVNLEGDVTKDKLSDEEKRKIEKIQILRVKFLRLVQRLGHSFDDSVVAQVLYRLALALGGHSSQAFSVEAAKRVAEQHEIEDKDDMDFSLNILVLGKTGVGKSATINSIFGEEKSTINAFEPATSSVKVIAGLVRGVKIRIFDTPGLRSPAIGQTVNKKTLASIRKSIKKFPPDVVLYVDRLDTHTRDHNDLPLLKSLTSSLGSSVWQNAILCLTHAASDPPDGPSGLPLSYEVFVGQQSHAIQQRISQAIGDPHLMNLSMMHPVSLVENHQSCQKNRIGEIVLPNGQSWRPQLLLLCFSLKILSEANSVSKSQGPAPKKFFGFRRPAPLSYFLSSLLQSHTHPKLSADQGGDGVESDVELVDFSGSDLEDEDEYDQLPPFKSLRKSQVAKLSKEQRKAYFEEYDYRVQLLQKKQWKEEVKRLREMKKKGYRSNNDDEREDGNLEDDPPATVPAMLPDFALPPSFDGDSPAYRYRLLEPTSQLLARPVLDSPSWDHDCGFDGVSLERNFVIANQFPGAFAFQITKDKKEFNIHLDSSISAKFAESGSTMAGLDIQTIGRQLAYIFRSETKFRSFKMNKTSGGVSITLLGENVATGLKIEDEIAVGKRLVLSGNAGAVQCRGGTAYGANLELRLKDKDFPIGNNNSSLGLSLMNWRGDLNLMANVQSQFSVGRSSKMAVCIGLNKQRSGQVTVKLSSSEQLQMALIGIVPIALSGFRSICPGSAGQSTSYCNINEIEPKLCSSLQVFSHVDLRALFWLESAACLYKLSWLVWFRLFQRYQFGTTVEFSSHFSDSVSSKCGGRVLSRRTCSSFRKKASVNLFDSRGSSSLKFLSFLNVTCYSICSGDEFCSSSKRRSRGPVLAAKKAAEGEKKEEGRYKHTVDLPKTSFGMRANALVREPEIHKSWDDHQVFLRVADKNDGENFVLHDGPPYANGNLHMGHALNKILKDIINRYKLLQNYKVRYVPGWDCHGLPIELKGKHLSVCWHFLQSLDEDAKKDLTPSKLRAKAAKFAKATVKAQMASFKRYGVWADWNNPYLTLDPEYEAAQIEVFGQMALQGYIYRGKKPVHWSPSSRTALAEAELEYPEGHVSRSIYAVFRMVSAPLSTNGLLNEFLPDLGLAVWTTTPWTVLANAAVAVNAKLQYAVVEIQSLLEGDSAAPANKKSRPGNVLKDQKKVFIIVASDLVPTLEAKWGTKLVIKKTLAGSDLENCRYVHPVDNRQCPVVIGGDYITTESGTGLVHTAPGHGQEDYVTSLKYGLPILSPVDDEGKFTEEAGKFSGLDVLGDGNVAVVKYLDEQMSLIMEESYEHKYPYDWRTKKPTIFRATEQWFASVEGFRQAAMDAIGQVKWVPPQAINRISAMTSGRSDWCISRQRTWGVPIPVFYHVESKEPLMNEETIDHIKSIISRKGSDAWWYMAVKDLLPAKYRDKASEYEKGTDTMDVWFDSGSSWAAVLGKRNGLSLPADLYLEGTDQHRGWFQSSLLTSIATEGKAPYKSVITHGFVLDEKGSKMSKSLGNVVDPQMVIEGGRNQKEAPGYGADVLRLWVSSVDYTGDVMIGPQVLRQMSDIYRKLRGTLRYLLGNLHDWRVGNSISYDDLPMIDQYALFQLENIVKNIRESYENYQFFKIFQIIQRFIIVDLSNFYFDVAKDRLYTGGTTSFTRRSCQTVLSAHLLSIVRVIAPILPHLAEDVWQNLPFAYTLEDGSAAEFVFESKWPVLDEKWHTFPVGEIDFWEKILELRTEVNKVLEVARTGKLIGSSLEAKVYLFTDDASLASGLREMCTAKHDADTLQRIFITSQVEVLPSTADGLIRNIPYSGEYLVEGKDKVWIGVSRAEGSKCERCWNYSTQVGSFVEHPTLCSRCYEVLAVQPIPSMAAVS</sequence>
<dbReference type="InterPro" id="IPR006703">
    <property type="entry name" value="G_AIG1"/>
</dbReference>
<evidence type="ECO:0000256" key="7">
    <source>
        <dbReference type="ARBA" id="ARBA00022598"/>
    </source>
</evidence>
<dbReference type="Pfam" id="PF11886">
    <property type="entry name" value="TOC159_MAD"/>
    <property type="match status" value="1"/>
</dbReference>
<feature type="compositionally biased region" description="Basic and acidic residues" evidence="27">
    <location>
        <begin position="267"/>
        <end position="291"/>
    </location>
</feature>
<feature type="region of interest" description="Disordered" evidence="27">
    <location>
        <begin position="364"/>
        <end position="385"/>
    </location>
</feature>
<reference evidence="29 30" key="1">
    <citation type="submission" date="2024-05" db="EMBL/GenBank/DDBJ databases">
        <title>Haplotype-resolved chromosome-level genome assembly of Huyou (Citrus changshanensis).</title>
        <authorList>
            <person name="Miao C."/>
            <person name="Chen W."/>
            <person name="Wu Y."/>
            <person name="Wang L."/>
            <person name="Zhao S."/>
            <person name="Grierson D."/>
            <person name="Xu C."/>
            <person name="Chen K."/>
        </authorList>
    </citation>
    <scope>NUCLEOTIDE SEQUENCE [LARGE SCALE GENOMIC DNA]</scope>
    <source>
        <strain evidence="29">01-14</strain>
        <tissue evidence="29">Leaf</tissue>
    </source>
</reference>
<dbReference type="SUPFAM" id="SSF50677">
    <property type="entry name" value="ValRS/IleRS/LeuRS editing domain"/>
    <property type="match status" value="1"/>
</dbReference>
<evidence type="ECO:0000256" key="4">
    <source>
        <dbReference type="ARBA" id="ARBA00013165"/>
    </source>
</evidence>
<evidence type="ECO:0000256" key="3">
    <source>
        <dbReference type="ARBA" id="ARBA00005594"/>
    </source>
</evidence>
<keyword evidence="22" id="KW-0030">Aminoacyl-tRNA synthetase</keyword>
<dbReference type="Proteomes" id="UP001428341">
    <property type="component" value="Unassembled WGS sequence"/>
</dbReference>
<dbReference type="Pfam" id="PF08264">
    <property type="entry name" value="Anticodon_1"/>
    <property type="match status" value="1"/>
</dbReference>
<evidence type="ECO:0000256" key="21">
    <source>
        <dbReference type="ARBA" id="ARBA00023136"/>
    </source>
</evidence>
<evidence type="ECO:0000256" key="13">
    <source>
        <dbReference type="ARBA" id="ARBA00022805"/>
    </source>
</evidence>
<comment type="similarity">
    <text evidence="24">Belongs to the TRAFAC class TrmE-Era-EngA-EngB-Septin-like GTPase superfamily. AIG1/Toc34/Toc159-like paraseptin GTPase family. TOC159 subfamily.</text>
</comment>
<evidence type="ECO:0000256" key="11">
    <source>
        <dbReference type="ARBA" id="ARBA00022741"/>
    </source>
</evidence>
<comment type="cofactor">
    <cofactor evidence="1">
        <name>Mg(2+)</name>
        <dbReference type="ChEBI" id="CHEBI:18420"/>
    </cofactor>
</comment>
<feature type="compositionally biased region" description="Acidic residues" evidence="27">
    <location>
        <begin position="123"/>
        <end position="132"/>
    </location>
</feature>
<feature type="region of interest" description="Disordered" evidence="27">
    <location>
        <begin position="455"/>
        <end position="492"/>
    </location>
</feature>
<dbReference type="GO" id="GO:0002161">
    <property type="term" value="F:aminoacyl-tRNA deacylase activity"/>
    <property type="evidence" value="ECO:0007669"/>
    <property type="project" value="InterPro"/>
</dbReference>
<evidence type="ECO:0000256" key="12">
    <source>
        <dbReference type="ARBA" id="ARBA00022801"/>
    </source>
</evidence>